<dbReference type="SUPFAM" id="SSF56037">
    <property type="entry name" value="PheT/TilS domain"/>
    <property type="match status" value="1"/>
</dbReference>
<dbReference type="Gene3D" id="3.50.40.10">
    <property type="entry name" value="Phenylalanyl-trna Synthetase, Chain B, domain 3"/>
    <property type="match status" value="1"/>
</dbReference>
<proteinExistence type="predicted"/>
<comment type="caution">
    <text evidence="2">The sequence shown here is derived from an EMBL/GenBank/DDBJ whole genome shotgun (WGS) entry which is preliminary data.</text>
</comment>
<dbReference type="Proteomes" id="UP000006069">
    <property type="component" value="Unassembled WGS sequence"/>
</dbReference>
<dbReference type="PANTHER" id="PTHR39209">
    <property type="match status" value="1"/>
</dbReference>
<reference evidence="2 3" key="1">
    <citation type="submission" date="2012-08" db="EMBL/GenBank/DDBJ databases">
        <title>The Genome Sequence of Slackia piriformis YIT 12062.</title>
        <authorList>
            <consortium name="The Broad Institute Genome Sequencing Platform"/>
            <person name="Earl A."/>
            <person name="Ward D."/>
            <person name="Feldgarden M."/>
            <person name="Gevers D."/>
            <person name="Morotomi M."/>
            <person name="Walker B."/>
            <person name="Young S.K."/>
            <person name="Zeng Q."/>
            <person name="Gargeya S."/>
            <person name="Fitzgerald M."/>
            <person name="Haas B."/>
            <person name="Abouelleil A."/>
            <person name="Alvarado L."/>
            <person name="Arachchi H.M."/>
            <person name="Berlin A.M."/>
            <person name="Chapman S.B."/>
            <person name="Goldberg J."/>
            <person name="Griggs A."/>
            <person name="Gujja S."/>
            <person name="Hansen M."/>
            <person name="Howarth C."/>
            <person name="Imamovic A."/>
            <person name="Larimer J."/>
            <person name="McCowen C."/>
            <person name="Montmayeur A."/>
            <person name="Murphy C."/>
            <person name="Neiman D."/>
            <person name="Pearson M."/>
            <person name="Priest M."/>
            <person name="Roberts A."/>
            <person name="Saif S."/>
            <person name="Shea T."/>
            <person name="Sisk P."/>
            <person name="Sykes S."/>
            <person name="Wortman J."/>
            <person name="Nusbaum C."/>
            <person name="Birren B."/>
        </authorList>
    </citation>
    <scope>NUCLEOTIDE SEQUENCE [LARGE SCALE GENOMIC DNA]</scope>
    <source>
        <strain evidence="2 3">YIT 12062</strain>
    </source>
</reference>
<dbReference type="RefSeq" id="WP_009139498.1">
    <property type="nucleotide sequence ID" value="NZ_JH815198.1"/>
</dbReference>
<gene>
    <name evidence="2" type="ORF">HMPREF9451_01300</name>
</gene>
<keyword evidence="3" id="KW-1185">Reference proteome</keyword>
<evidence type="ECO:0000259" key="1">
    <source>
        <dbReference type="SMART" id="SM00873"/>
    </source>
</evidence>
<evidence type="ECO:0000313" key="2">
    <source>
        <dbReference type="EMBL" id="EJZ83779.1"/>
    </source>
</evidence>
<dbReference type="InParanoid" id="K0YWB5"/>
<dbReference type="AlphaFoldDB" id="K0YWB5"/>
<dbReference type="InterPro" id="IPR020825">
    <property type="entry name" value="Phe-tRNA_synthase-like_B3/B4"/>
</dbReference>
<feature type="domain" description="B3/B4 tRNA-binding" evidence="1">
    <location>
        <begin position="67"/>
        <end position="220"/>
    </location>
</feature>
<dbReference type="eggNOG" id="COG3382">
    <property type="taxonomic scope" value="Bacteria"/>
</dbReference>
<organism evidence="2 3">
    <name type="scientific">Slackia piriformis YIT 12062</name>
    <dbReference type="NCBI Taxonomy" id="742818"/>
    <lineage>
        <taxon>Bacteria</taxon>
        <taxon>Bacillati</taxon>
        <taxon>Actinomycetota</taxon>
        <taxon>Coriobacteriia</taxon>
        <taxon>Eggerthellales</taxon>
        <taxon>Eggerthellaceae</taxon>
        <taxon>Slackia</taxon>
    </lineage>
</organism>
<dbReference type="PATRIC" id="fig|742818.3.peg.1365"/>
<dbReference type="GO" id="GO:0004826">
    <property type="term" value="F:phenylalanine-tRNA ligase activity"/>
    <property type="evidence" value="ECO:0007669"/>
    <property type="project" value="InterPro"/>
</dbReference>
<protein>
    <recommendedName>
        <fullName evidence="1">B3/B4 tRNA-binding domain-containing protein</fullName>
    </recommendedName>
</protein>
<dbReference type="HOGENOM" id="CLU_076869_1_1_11"/>
<sequence>MQFTVEESFWELFPDAAIGVIAAKELTAPENIPSPQLDALSRLLAAANGMAQLHLPDSNIAENDVVKVWRDAYRLFETKRGARSTIEVLLKHVLKHDPVKSVNPLADICNIVSLKHALPVSAEDYDAIVGNLRLCVTAGGNDFQPLDSWTKDPALAGEVCYLDDEGAVRRCWNWCSGERTVYRASSKSALVIVESVDPARREELEAALAELSALLQHNLGATVETSAVVTKESPSIAIG</sequence>
<name>K0YWB5_9ACTN</name>
<dbReference type="InterPro" id="IPR005146">
    <property type="entry name" value="B3/B4_tRNA-bd"/>
</dbReference>
<dbReference type="Pfam" id="PF03483">
    <property type="entry name" value="B3_4"/>
    <property type="match status" value="1"/>
</dbReference>
<dbReference type="PANTHER" id="PTHR39209:SF2">
    <property type="entry name" value="CYTOPLASMIC PROTEIN"/>
    <property type="match status" value="1"/>
</dbReference>
<dbReference type="GO" id="GO:0003723">
    <property type="term" value="F:RNA binding"/>
    <property type="evidence" value="ECO:0007669"/>
    <property type="project" value="InterPro"/>
</dbReference>
<dbReference type="OrthoDB" id="276580at2"/>
<dbReference type="EMBL" id="ADMD01000007">
    <property type="protein sequence ID" value="EJZ83779.1"/>
    <property type="molecule type" value="Genomic_DNA"/>
</dbReference>
<accession>K0YWB5</accession>
<evidence type="ECO:0000313" key="3">
    <source>
        <dbReference type="Proteomes" id="UP000006069"/>
    </source>
</evidence>
<dbReference type="SMART" id="SM00873">
    <property type="entry name" value="B3_4"/>
    <property type="match status" value="1"/>
</dbReference>